<feature type="domain" description="B box-type" evidence="5">
    <location>
        <begin position="67"/>
        <end position="108"/>
    </location>
</feature>
<evidence type="ECO:0000259" key="5">
    <source>
        <dbReference type="PROSITE" id="PS50119"/>
    </source>
</evidence>
<dbReference type="GO" id="GO:0008270">
    <property type="term" value="F:zinc ion binding"/>
    <property type="evidence" value="ECO:0007669"/>
    <property type="project" value="UniProtKB-KW"/>
</dbReference>
<reference evidence="6" key="1">
    <citation type="submission" date="2025-08" db="UniProtKB">
        <authorList>
            <consortium name="Ensembl"/>
        </authorList>
    </citation>
    <scope>IDENTIFICATION</scope>
</reference>
<dbReference type="InterPro" id="IPR051051">
    <property type="entry name" value="E3_ubiq-ligase_TRIM/RNF"/>
</dbReference>
<accession>A0A8C1JSJ1</accession>
<sequence>MSATPEVSKKHFVSCDLCVEVKTPALKTCLKCEISMCAQHLQTHLTTPVLLQTHPLTNPVKSGSSSQMASKCSVHGKLVEYYCLDDRVLVCMSCAIEERHRLHNMKTLQTAHVKLASQLKEEIKTLAQKKNQAKQLGKWHKYQMQDLEKCVGQLTETGSTLKDLVFTRLQTSVSARLGAHQTAQRAIRLALEEDDDFSFLQKFASVHEAIMEARTVDLKQGLESGPECTKLIKEIRKDGEIIEEQVHKLQRRFLAFADPEFHSVVQDDQNPVSELTFDPQTLGPEMTLSKNLKTVFYSFSARNLTQASAGSNGTQTLRCLQTNNSVSLHWFLKLSEHFDWTIGLCDTGATNGNYSVVYGLRKQKNSLFSLESEDETQSVSTYTYVTGQALSTRLQTLQSTCLHDFLVTGPWKVEVIWDYASKQLAFYSRNKQTKGLLLCKLKTDIYGQTLCPFITFENITTTLQNTQRELLQIAQTYPRMSKGQGSSYTEILCVLKQ</sequence>
<dbReference type="SUPFAM" id="SSF57845">
    <property type="entry name" value="B-box zinc-binding domain"/>
    <property type="match status" value="1"/>
</dbReference>
<evidence type="ECO:0000313" key="6">
    <source>
        <dbReference type="Ensembl" id="ENSCCRP00010035518.1"/>
    </source>
</evidence>
<reference evidence="6" key="2">
    <citation type="submission" date="2025-09" db="UniProtKB">
        <authorList>
            <consortium name="Ensembl"/>
        </authorList>
    </citation>
    <scope>IDENTIFICATION</scope>
</reference>
<keyword evidence="7" id="KW-1185">Reference proteome</keyword>
<dbReference type="InterPro" id="IPR043136">
    <property type="entry name" value="B30.2/SPRY_sf"/>
</dbReference>
<dbReference type="AlphaFoldDB" id="A0A8C1JSJ1"/>
<dbReference type="Gene3D" id="3.30.160.60">
    <property type="entry name" value="Classic Zinc Finger"/>
    <property type="match status" value="1"/>
</dbReference>
<dbReference type="Proteomes" id="UP000694427">
    <property type="component" value="Unplaced"/>
</dbReference>
<organism evidence="6 7">
    <name type="scientific">Cyprinus carpio</name>
    <name type="common">Common carp</name>
    <dbReference type="NCBI Taxonomy" id="7962"/>
    <lineage>
        <taxon>Eukaryota</taxon>
        <taxon>Metazoa</taxon>
        <taxon>Chordata</taxon>
        <taxon>Craniata</taxon>
        <taxon>Vertebrata</taxon>
        <taxon>Euteleostomi</taxon>
        <taxon>Actinopterygii</taxon>
        <taxon>Neopterygii</taxon>
        <taxon>Teleostei</taxon>
        <taxon>Ostariophysi</taxon>
        <taxon>Cypriniformes</taxon>
        <taxon>Cyprinidae</taxon>
        <taxon>Cyprininae</taxon>
        <taxon>Cyprinus</taxon>
    </lineage>
</organism>
<dbReference type="Gene3D" id="2.60.120.920">
    <property type="match status" value="1"/>
</dbReference>
<keyword evidence="3" id="KW-0862">Zinc</keyword>
<dbReference type="PROSITE" id="PS50119">
    <property type="entry name" value="ZF_BBOX"/>
    <property type="match status" value="1"/>
</dbReference>
<dbReference type="Pfam" id="PF00643">
    <property type="entry name" value="zf-B_box"/>
    <property type="match status" value="1"/>
</dbReference>
<dbReference type="PANTHER" id="PTHR25465:SF13">
    <property type="entry name" value="TRIPARTITE MOTIF-CONTAINING PROTEIN 42"/>
    <property type="match status" value="1"/>
</dbReference>
<name>A0A8C1JSJ1_CYPCA</name>
<keyword evidence="2 4" id="KW-0863">Zinc-finger</keyword>
<dbReference type="InterPro" id="IPR013320">
    <property type="entry name" value="ConA-like_dom_sf"/>
</dbReference>
<evidence type="ECO:0000256" key="2">
    <source>
        <dbReference type="ARBA" id="ARBA00022771"/>
    </source>
</evidence>
<evidence type="ECO:0000256" key="3">
    <source>
        <dbReference type="ARBA" id="ARBA00022833"/>
    </source>
</evidence>
<evidence type="ECO:0000256" key="4">
    <source>
        <dbReference type="PROSITE-ProRule" id="PRU00024"/>
    </source>
</evidence>
<dbReference type="Ensembl" id="ENSCCRT00010038977.1">
    <property type="protein sequence ID" value="ENSCCRP00010035518.1"/>
    <property type="gene ID" value="ENSCCRG00010015145.1"/>
</dbReference>
<dbReference type="SUPFAM" id="SSF49899">
    <property type="entry name" value="Concanavalin A-like lectins/glucanases"/>
    <property type="match status" value="1"/>
</dbReference>
<dbReference type="InterPro" id="IPR000315">
    <property type="entry name" value="Znf_B-box"/>
</dbReference>
<protein>
    <submittedName>
        <fullName evidence="6">Si:dkey-183c6.9</fullName>
    </submittedName>
</protein>
<dbReference type="OMA" id="VCMSCAI"/>
<keyword evidence="1" id="KW-0479">Metal-binding</keyword>
<dbReference type="Gene3D" id="4.10.830.40">
    <property type="match status" value="1"/>
</dbReference>
<dbReference type="PANTHER" id="PTHR25465">
    <property type="entry name" value="B-BOX DOMAIN CONTAINING"/>
    <property type="match status" value="1"/>
</dbReference>
<dbReference type="SMART" id="SM00336">
    <property type="entry name" value="BBOX"/>
    <property type="match status" value="1"/>
</dbReference>
<evidence type="ECO:0000256" key="1">
    <source>
        <dbReference type="ARBA" id="ARBA00022723"/>
    </source>
</evidence>
<proteinExistence type="predicted"/>
<evidence type="ECO:0000313" key="7">
    <source>
        <dbReference type="Proteomes" id="UP000694427"/>
    </source>
</evidence>
<dbReference type="CDD" id="cd19756">
    <property type="entry name" value="Bbox2"/>
    <property type="match status" value="1"/>
</dbReference>